<evidence type="ECO:0000259" key="16">
    <source>
        <dbReference type="Pfam" id="PF20684"/>
    </source>
</evidence>
<keyword evidence="6" id="KW-0336">GPI-anchor</keyword>
<protein>
    <recommendedName>
        <fullName evidence="19">Extracellular membrane protein CFEM domain-containing protein</fullName>
    </recommendedName>
</protein>
<dbReference type="Pfam" id="PF05730">
    <property type="entry name" value="CFEM"/>
    <property type="match status" value="1"/>
</dbReference>
<dbReference type="InterPro" id="IPR052337">
    <property type="entry name" value="SAT4-like"/>
</dbReference>
<accession>A0A8E2F1G8</accession>
<evidence type="ECO:0000256" key="8">
    <source>
        <dbReference type="ARBA" id="ARBA00022729"/>
    </source>
</evidence>
<dbReference type="GO" id="GO:0098552">
    <property type="term" value="C:side of membrane"/>
    <property type="evidence" value="ECO:0007669"/>
    <property type="project" value="UniProtKB-KW"/>
</dbReference>
<dbReference type="InterPro" id="IPR008427">
    <property type="entry name" value="Extracellular_membr_CFEM_dom"/>
</dbReference>
<keyword evidence="18" id="KW-1185">Reference proteome</keyword>
<dbReference type="GO" id="GO:0005576">
    <property type="term" value="C:extracellular region"/>
    <property type="evidence" value="ECO:0007669"/>
    <property type="project" value="UniProtKB-SubCell"/>
</dbReference>
<comment type="similarity">
    <text evidence="13">Belongs to the SAT4 family.</text>
</comment>
<evidence type="ECO:0000256" key="3">
    <source>
        <dbReference type="ARBA" id="ARBA00004613"/>
    </source>
</evidence>
<keyword evidence="10 14" id="KW-0472">Membrane</keyword>
<dbReference type="Pfam" id="PF20684">
    <property type="entry name" value="Fung_rhodopsin"/>
    <property type="match status" value="1"/>
</dbReference>
<feature type="transmembrane region" description="Helical" evidence="14">
    <location>
        <begin position="63"/>
        <end position="84"/>
    </location>
</feature>
<evidence type="ECO:0000256" key="7">
    <source>
        <dbReference type="ARBA" id="ARBA00022692"/>
    </source>
</evidence>
<keyword evidence="12" id="KW-0449">Lipoprotein</keyword>
<feature type="transmembrane region" description="Helical" evidence="14">
    <location>
        <begin position="176"/>
        <end position="197"/>
    </location>
</feature>
<gene>
    <name evidence="17" type="ORF">AOQ84DRAFT_317837</name>
</gene>
<keyword evidence="7 14" id="KW-0812">Transmembrane</keyword>
<feature type="transmembrane region" description="Helical" evidence="14">
    <location>
        <begin position="259"/>
        <end position="277"/>
    </location>
</feature>
<feature type="non-terminal residue" evidence="17">
    <location>
        <position position="1"/>
    </location>
</feature>
<reference evidence="17 18" key="1">
    <citation type="journal article" date="2016" name="Nat. Commun.">
        <title>Ectomycorrhizal ecology is imprinted in the genome of the dominant symbiotic fungus Cenococcum geophilum.</title>
        <authorList>
            <consortium name="DOE Joint Genome Institute"/>
            <person name="Peter M."/>
            <person name="Kohler A."/>
            <person name="Ohm R.A."/>
            <person name="Kuo A."/>
            <person name="Krutzmann J."/>
            <person name="Morin E."/>
            <person name="Arend M."/>
            <person name="Barry K.W."/>
            <person name="Binder M."/>
            <person name="Choi C."/>
            <person name="Clum A."/>
            <person name="Copeland A."/>
            <person name="Grisel N."/>
            <person name="Haridas S."/>
            <person name="Kipfer T."/>
            <person name="LaButti K."/>
            <person name="Lindquist E."/>
            <person name="Lipzen A."/>
            <person name="Maire R."/>
            <person name="Meier B."/>
            <person name="Mihaltcheva S."/>
            <person name="Molinier V."/>
            <person name="Murat C."/>
            <person name="Poggeler S."/>
            <person name="Quandt C.A."/>
            <person name="Sperisen C."/>
            <person name="Tritt A."/>
            <person name="Tisserant E."/>
            <person name="Crous P.W."/>
            <person name="Henrissat B."/>
            <person name="Nehls U."/>
            <person name="Egli S."/>
            <person name="Spatafora J.W."/>
            <person name="Grigoriev I.V."/>
            <person name="Martin F.M."/>
        </authorList>
    </citation>
    <scope>NUCLEOTIDE SEQUENCE [LARGE SCALE GENOMIC DNA]</scope>
    <source>
        <strain evidence="17 18">CBS 207.34</strain>
    </source>
</reference>
<evidence type="ECO:0000256" key="14">
    <source>
        <dbReference type="SAM" id="Phobius"/>
    </source>
</evidence>
<dbReference type="AlphaFoldDB" id="A0A8E2F1G8"/>
<proteinExistence type="inferred from homology"/>
<keyword evidence="9 14" id="KW-1133">Transmembrane helix</keyword>
<evidence type="ECO:0000256" key="5">
    <source>
        <dbReference type="ARBA" id="ARBA00022525"/>
    </source>
</evidence>
<comment type="subcellular location">
    <subcellularLocation>
        <location evidence="2">Membrane</location>
        <topology evidence="2">Lipid-anchor</topology>
        <topology evidence="2">GPI-anchor</topology>
    </subcellularLocation>
    <subcellularLocation>
        <location evidence="1">Membrane</location>
        <topology evidence="1">Multi-pass membrane protein</topology>
    </subcellularLocation>
    <subcellularLocation>
        <location evidence="3">Secreted</location>
    </subcellularLocation>
</comment>
<evidence type="ECO:0000256" key="10">
    <source>
        <dbReference type="ARBA" id="ARBA00023136"/>
    </source>
</evidence>
<evidence type="ECO:0000256" key="12">
    <source>
        <dbReference type="ARBA" id="ARBA00023288"/>
    </source>
</evidence>
<dbReference type="PANTHER" id="PTHR33048">
    <property type="entry name" value="PTH11-LIKE INTEGRAL MEMBRANE PROTEIN (AFU_ORTHOLOGUE AFUA_5G11245)"/>
    <property type="match status" value="1"/>
</dbReference>
<keyword evidence="8" id="KW-0732">Signal</keyword>
<feature type="transmembrane region" description="Helical" evidence="14">
    <location>
        <begin position="139"/>
        <end position="164"/>
    </location>
</feature>
<dbReference type="Proteomes" id="UP000250140">
    <property type="component" value="Unassembled WGS sequence"/>
</dbReference>
<keyword evidence="6" id="KW-0325">Glycoprotein</keyword>
<evidence type="ECO:0000256" key="6">
    <source>
        <dbReference type="ARBA" id="ARBA00022622"/>
    </source>
</evidence>
<evidence type="ECO:0000256" key="2">
    <source>
        <dbReference type="ARBA" id="ARBA00004589"/>
    </source>
</evidence>
<evidence type="ECO:0000256" key="4">
    <source>
        <dbReference type="ARBA" id="ARBA00010031"/>
    </source>
</evidence>
<feature type="transmembrane region" description="Helical" evidence="14">
    <location>
        <begin position="225"/>
        <end position="247"/>
    </location>
</feature>
<comment type="similarity">
    <text evidence="4">Belongs to the RBT5 family.</text>
</comment>
<evidence type="ECO:0000256" key="11">
    <source>
        <dbReference type="ARBA" id="ARBA00023157"/>
    </source>
</evidence>
<dbReference type="EMBL" id="KV749586">
    <property type="protein sequence ID" value="OCL08806.1"/>
    <property type="molecule type" value="Genomic_DNA"/>
</dbReference>
<keyword evidence="5" id="KW-0964">Secreted</keyword>
<sequence>MLRLIPQSSCSFTDQGCICTNVDLNLKISECVEVGCTVKESLTTKNASESACGAPVRDRTKAVSVTGIVGGALALLAVSLRLLARRPGAGGGEFGLDDWTIIGTMLLVIPLSGLSLVLANHGLGKDIWTVPFEDIMHVLYIYYFDESLYLASLALTKISILFFYLRIFPERNFRRVVYGVMACCVGYIVAFVLISVFQCRPIPFSWKRWDGEHKGTCNNINAQSWAASAINIFLDLFVIFLPMPQLAKLALSFRRKIQIMLMFGVGFFITIVSILRLKSLIEFGNTQNLTWDYVPLGYWSTVEIHVGIICSCMPALRALVRSWRPTMF</sequence>
<evidence type="ECO:0000313" key="18">
    <source>
        <dbReference type="Proteomes" id="UP000250140"/>
    </source>
</evidence>
<evidence type="ECO:0000313" key="17">
    <source>
        <dbReference type="EMBL" id="OCL08806.1"/>
    </source>
</evidence>
<evidence type="ECO:0000256" key="9">
    <source>
        <dbReference type="ARBA" id="ARBA00022989"/>
    </source>
</evidence>
<keyword evidence="11" id="KW-1015">Disulfide bond</keyword>
<dbReference type="InterPro" id="IPR049326">
    <property type="entry name" value="Rhodopsin_dom_fungi"/>
</dbReference>
<evidence type="ECO:0000256" key="13">
    <source>
        <dbReference type="ARBA" id="ARBA00038359"/>
    </source>
</evidence>
<evidence type="ECO:0008006" key="19">
    <source>
        <dbReference type="Google" id="ProtNLM"/>
    </source>
</evidence>
<evidence type="ECO:0000256" key="1">
    <source>
        <dbReference type="ARBA" id="ARBA00004141"/>
    </source>
</evidence>
<feature type="transmembrane region" description="Helical" evidence="14">
    <location>
        <begin position="96"/>
        <end position="119"/>
    </location>
</feature>
<feature type="domain" description="Rhodopsin" evidence="16">
    <location>
        <begin position="81"/>
        <end position="321"/>
    </location>
</feature>
<name>A0A8E2F1G8_9PEZI</name>
<dbReference type="OrthoDB" id="2496787at2759"/>
<organism evidence="17 18">
    <name type="scientific">Glonium stellatum</name>
    <dbReference type="NCBI Taxonomy" id="574774"/>
    <lineage>
        <taxon>Eukaryota</taxon>
        <taxon>Fungi</taxon>
        <taxon>Dikarya</taxon>
        <taxon>Ascomycota</taxon>
        <taxon>Pezizomycotina</taxon>
        <taxon>Dothideomycetes</taxon>
        <taxon>Pleosporomycetidae</taxon>
        <taxon>Gloniales</taxon>
        <taxon>Gloniaceae</taxon>
        <taxon>Glonium</taxon>
    </lineage>
</organism>
<dbReference type="PANTHER" id="PTHR33048:SF160">
    <property type="entry name" value="SAT4 FAMILY MEMBRANE PROTEIN"/>
    <property type="match status" value="1"/>
</dbReference>
<evidence type="ECO:0000259" key="15">
    <source>
        <dbReference type="Pfam" id="PF05730"/>
    </source>
</evidence>
<feature type="transmembrane region" description="Helical" evidence="14">
    <location>
        <begin position="297"/>
        <end position="320"/>
    </location>
</feature>
<feature type="domain" description="CFEM" evidence="15">
    <location>
        <begin position="5"/>
        <end position="52"/>
    </location>
</feature>